<protein>
    <submittedName>
        <fullName evidence="4">MogA/MoaB family molybdenum cofactor biosynthesis protein</fullName>
    </submittedName>
</protein>
<dbReference type="SUPFAM" id="SSF53218">
    <property type="entry name" value="Molybdenum cofactor biosynthesis proteins"/>
    <property type="match status" value="1"/>
</dbReference>
<evidence type="ECO:0000259" key="3">
    <source>
        <dbReference type="SMART" id="SM00852"/>
    </source>
</evidence>
<dbReference type="NCBIfam" id="TIGR00177">
    <property type="entry name" value="molyb_syn"/>
    <property type="match status" value="1"/>
</dbReference>
<evidence type="ECO:0000256" key="2">
    <source>
        <dbReference type="ARBA" id="ARBA00023150"/>
    </source>
</evidence>
<dbReference type="AlphaFoldDB" id="A0A9D2HB85"/>
<dbReference type="CDD" id="cd00886">
    <property type="entry name" value="MogA_MoaB"/>
    <property type="match status" value="1"/>
</dbReference>
<comment type="caution">
    <text evidence="4">The sequence shown here is derived from an EMBL/GenBank/DDBJ whole genome shotgun (WGS) entry which is preliminary data.</text>
</comment>
<reference evidence="4" key="1">
    <citation type="journal article" date="2021" name="PeerJ">
        <title>Extensive microbial diversity within the chicken gut microbiome revealed by metagenomics and culture.</title>
        <authorList>
            <person name="Gilroy R."/>
            <person name="Ravi A."/>
            <person name="Getino M."/>
            <person name="Pursley I."/>
            <person name="Horton D.L."/>
            <person name="Alikhan N.F."/>
            <person name="Baker D."/>
            <person name="Gharbi K."/>
            <person name="Hall N."/>
            <person name="Watson M."/>
            <person name="Adriaenssens E.M."/>
            <person name="Foster-Nyarko E."/>
            <person name="Jarju S."/>
            <person name="Secka A."/>
            <person name="Antonio M."/>
            <person name="Oren A."/>
            <person name="Chaudhuri R.R."/>
            <person name="La Ragione R."/>
            <person name="Hildebrand F."/>
            <person name="Pallen M.J."/>
        </authorList>
    </citation>
    <scope>NUCLEOTIDE SEQUENCE</scope>
    <source>
        <strain evidence="4">CHK186-16707</strain>
    </source>
</reference>
<dbReference type="Pfam" id="PF00994">
    <property type="entry name" value="MoCF_biosynth"/>
    <property type="match status" value="1"/>
</dbReference>
<dbReference type="PANTHER" id="PTHR43764:SF1">
    <property type="entry name" value="MOLYBDOPTERIN MOLYBDOTRANSFERASE"/>
    <property type="match status" value="1"/>
</dbReference>
<evidence type="ECO:0000313" key="5">
    <source>
        <dbReference type="Proteomes" id="UP000824225"/>
    </source>
</evidence>
<name>A0A9D2HB85_9BACT</name>
<dbReference type="GO" id="GO:0006777">
    <property type="term" value="P:Mo-molybdopterin cofactor biosynthetic process"/>
    <property type="evidence" value="ECO:0007669"/>
    <property type="project" value="UniProtKB-KW"/>
</dbReference>
<dbReference type="SMART" id="SM00852">
    <property type="entry name" value="MoCF_biosynth"/>
    <property type="match status" value="1"/>
</dbReference>
<dbReference type="InterPro" id="IPR001453">
    <property type="entry name" value="MoaB/Mog_dom"/>
</dbReference>
<proteinExistence type="predicted"/>
<reference evidence="4" key="2">
    <citation type="submission" date="2021-04" db="EMBL/GenBank/DDBJ databases">
        <authorList>
            <person name="Gilroy R."/>
        </authorList>
    </citation>
    <scope>NUCLEOTIDE SEQUENCE</scope>
    <source>
        <strain evidence="4">CHK186-16707</strain>
    </source>
</reference>
<dbReference type="InterPro" id="IPR051920">
    <property type="entry name" value="MPT_Adenylyltrnsfr/MoaC-Rel"/>
</dbReference>
<dbReference type="EMBL" id="DXAN01000003">
    <property type="protein sequence ID" value="HJA07963.1"/>
    <property type="molecule type" value="Genomic_DNA"/>
</dbReference>
<organism evidence="4 5">
    <name type="scientific">Candidatus Mailhella merdigallinarum</name>
    <dbReference type="NCBI Taxonomy" id="2838658"/>
    <lineage>
        <taxon>Bacteria</taxon>
        <taxon>Pseudomonadati</taxon>
        <taxon>Thermodesulfobacteriota</taxon>
        <taxon>Desulfovibrionia</taxon>
        <taxon>Desulfovibrionales</taxon>
        <taxon>Desulfovibrionaceae</taxon>
        <taxon>Mailhella</taxon>
    </lineage>
</organism>
<feature type="domain" description="MoaB/Mog" evidence="3">
    <location>
        <begin position="99"/>
        <end position="244"/>
    </location>
</feature>
<dbReference type="PANTHER" id="PTHR43764">
    <property type="entry name" value="MOLYBDENUM COFACTOR BIOSYNTHESIS"/>
    <property type="match status" value="1"/>
</dbReference>
<dbReference type="Gene3D" id="3.40.980.10">
    <property type="entry name" value="MoaB/Mog-like domain"/>
    <property type="match status" value="1"/>
</dbReference>
<gene>
    <name evidence="4" type="ORF">H9962_02055</name>
</gene>
<dbReference type="InterPro" id="IPR036425">
    <property type="entry name" value="MoaB/Mog-like_dom_sf"/>
</dbReference>
<evidence type="ECO:0000256" key="1">
    <source>
        <dbReference type="ARBA" id="ARBA00005046"/>
    </source>
</evidence>
<keyword evidence="2" id="KW-0501">Molybdenum cofactor biosynthesis</keyword>
<evidence type="ECO:0000313" key="4">
    <source>
        <dbReference type="EMBL" id="HJA07963.1"/>
    </source>
</evidence>
<dbReference type="Proteomes" id="UP000824225">
    <property type="component" value="Unassembled WGS sequence"/>
</dbReference>
<comment type="pathway">
    <text evidence="1">Cofactor biosynthesis; molybdopterin biosynthesis.</text>
</comment>
<accession>A0A9D2HB85</accession>
<sequence>MSAALSLRPRPCRAGDILPLAPAAALFPAHVEEGPRPRLAVGTLLGEEGPCFRVVGRAFFPGLERPCPLLRALTDRLPDGDGPAEARTLSVSRSGYAVAVVTLSDKGYAGQREDRSGPALQEALRAALPLCHEQRFLLPDEPAALRALVLELAVGQGYDLIVSTGGTGLAPRDLTPEALLPVLDRRVPGFEQAMMQASLAKTPHAALSRALAGTVGACLVLALPGSVRAAAENLAAALPALPHALEKLAGDPVDCGG</sequence>